<proteinExistence type="evidence at transcript level"/>
<reference evidence="2" key="1">
    <citation type="submission" date="2014-03" db="EMBL/GenBank/DDBJ databases">
        <title>The sialotranscriptome of Amblyomma triste, Amblyomma parvum and Amblyomma cajennense ticks, uncovered by 454-based RNA-seq.</title>
        <authorList>
            <person name="Garcia G.R."/>
            <person name="Gardinassi L.G."/>
            <person name="Ribeiro J.M."/>
            <person name="Anatriello E."/>
            <person name="Ferreira B.R."/>
            <person name="Moreira H.N."/>
            <person name="Mafra C."/>
            <person name="Olegario M.M."/>
            <person name="Szabo P.J."/>
            <person name="Miranda-Santos I.K."/>
            <person name="Maruyama S.R."/>
        </authorList>
    </citation>
    <scope>NUCLEOTIDE SEQUENCE</scope>
    <source>
        <strain evidence="2">Mato Grasso do Sul</strain>
        <tissue evidence="2">Salivary glands</tissue>
    </source>
</reference>
<evidence type="ECO:0000313" key="2">
    <source>
        <dbReference type="EMBL" id="JAC28316.1"/>
    </source>
</evidence>
<keyword evidence="1" id="KW-0732">Signal</keyword>
<dbReference type="EMBL" id="GBBM01007102">
    <property type="protein sequence ID" value="JAC28316.1"/>
    <property type="molecule type" value="mRNA"/>
</dbReference>
<accession>A0A023G292</accession>
<evidence type="ECO:0000256" key="1">
    <source>
        <dbReference type="SAM" id="SignalP"/>
    </source>
</evidence>
<feature type="chain" id="PRO_5001521547" evidence="1">
    <location>
        <begin position="31"/>
        <end position="337"/>
    </location>
</feature>
<organism evidence="2">
    <name type="scientific">Amblyomma triste</name>
    <name type="common">Neotropical tick</name>
    <dbReference type="NCBI Taxonomy" id="251400"/>
    <lineage>
        <taxon>Eukaryota</taxon>
        <taxon>Metazoa</taxon>
        <taxon>Ecdysozoa</taxon>
        <taxon>Arthropoda</taxon>
        <taxon>Chelicerata</taxon>
        <taxon>Arachnida</taxon>
        <taxon>Acari</taxon>
        <taxon>Parasitiformes</taxon>
        <taxon>Ixodida</taxon>
        <taxon>Ixodoidea</taxon>
        <taxon>Ixodidae</taxon>
        <taxon>Amblyomminae</taxon>
        <taxon>Amblyomma</taxon>
    </lineage>
</organism>
<sequence length="337" mass="35980">MELAPRQPPSLHLCWLLWAFLFHKMPLVSGSLVAADCSGHFVVEDSTVKLLIQQYVNSTDTIVECRYTFEAPQHSGLLVIANDIRSVNDAEIPGCPASIYSYTDASGDPIYSLCGHYGTMTIPVPASVALVVYKPQFNGQPYTVTLNLQVVLTGGSKLRICGDSQLSAVSAVPVKYSVGFRADAGSGDVSDWCDLNVTSKDSVETLGASCALTSEGVCSYEVLFSNGTPAETPEHVDLSAAGGSATIRLHPVGVTGVLVSSLPAGFQPVTLLEPLRVISNSTSETNGTINNVTDGATIQVVTVDVPVSFWKKTGRFFSNAWKKVKHAFKTLGNWFRG</sequence>
<dbReference type="AlphaFoldDB" id="A0A023G292"/>
<name>A0A023G292_AMBTT</name>
<protein>
    <submittedName>
        <fullName evidence="2">Putative secreted protein</fullName>
    </submittedName>
</protein>
<feature type="signal peptide" evidence="1">
    <location>
        <begin position="1"/>
        <end position="30"/>
    </location>
</feature>